<evidence type="ECO:0000313" key="12">
    <source>
        <dbReference type="EMBL" id="KWX09345.1"/>
    </source>
</evidence>
<evidence type="ECO:0000259" key="8">
    <source>
        <dbReference type="Pfam" id="PF01545"/>
    </source>
</evidence>
<reference evidence="10 15" key="2">
    <citation type="submission" date="2015-02" db="EMBL/GenBank/DDBJ databases">
        <title>Physiological reanalysis, assessment of diazotrophy, and genome sequences of multiple isolates of Streptomyces thermoautotrophicus.</title>
        <authorList>
            <person name="MacKellar D.C."/>
            <person name="Lieber L."/>
            <person name="Norman J."/>
            <person name="Bolger A."/>
            <person name="Tobin C."/>
            <person name="Murray J.W."/>
            <person name="Prell J."/>
        </authorList>
    </citation>
    <scope>NUCLEOTIDE SEQUENCE [LARGE SCALE GENOMIC DNA]</scope>
    <source>
        <strain evidence="10 15">UBT1</strain>
    </source>
</reference>
<evidence type="ECO:0000256" key="6">
    <source>
        <dbReference type="ARBA" id="ARBA00023065"/>
    </source>
</evidence>
<reference evidence="13" key="3">
    <citation type="submission" date="2015-04" db="EMBL/GenBank/DDBJ databases">
        <title>Physiological reanalysis, assessment of diazotrophy, and genome sequences of multiple isolates of Streptomyces thermoautotrophicus.</title>
        <authorList>
            <person name="MacKellar D.C."/>
            <person name="Lieber L."/>
            <person name="Norman J."/>
            <person name="Bolger A."/>
            <person name="Tobin C."/>
            <person name="Murray J.W."/>
            <person name="Chang R."/>
            <person name="Ford T."/>
            <person name="Nguyen P.Q."/>
            <person name="Woodward J."/>
            <person name="Permingeat H."/>
            <person name="Joshi N.S."/>
            <person name="Silver P.A."/>
            <person name="Usadel B."/>
            <person name="Rutherford A.W."/>
            <person name="Friesen M."/>
            <person name="Prell J."/>
        </authorList>
    </citation>
    <scope>NUCLEOTIDE SEQUENCE [LARGE SCALE GENOMIC DNA]</scope>
    <source>
        <strain evidence="13">H1</strain>
    </source>
</reference>
<comment type="caution">
    <text evidence="10">The sequence shown here is derived from an EMBL/GenBank/DDBJ whole genome shotgun (WGS) entry which is preliminary data.</text>
</comment>
<dbReference type="PANTHER" id="PTHR11562">
    <property type="entry name" value="CATION EFFLUX PROTEIN/ ZINC TRANSPORTER"/>
    <property type="match status" value="1"/>
</dbReference>
<dbReference type="GO" id="GO:0005385">
    <property type="term" value="F:zinc ion transmembrane transporter activity"/>
    <property type="evidence" value="ECO:0007669"/>
    <property type="project" value="TreeGrafter"/>
</dbReference>
<dbReference type="InterPro" id="IPR036837">
    <property type="entry name" value="Cation_efflux_CTD_sf"/>
</dbReference>
<dbReference type="InterPro" id="IPR058533">
    <property type="entry name" value="Cation_efflux_TM"/>
</dbReference>
<dbReference type="InterPro" id="IPR002524">
    <property type="entry name" value="Cation_efflux"/>
</dbReference>
<evidence type="ECO:0000313" key="15">
    <source>
        <dbReference type="Proteomes" id="UP000070659"/>
    </source>
</evidence>
<dbReference type="RefSeq" id="WP_066890601.1">
    <property type="nucleotide sequence ID" value="NZ_JYIJ01000019.1"/>
</dbReference>
<dbReference type="NCBIfam" id="TIGR01297">
    <property type="entry name" value="CDF"/>
    <property type="match status" value="1"/>
</dbReference>
<keyword evidence="4" id="KW-0812">Transmembrane</keyword>
<reference evidence="11" key="4">
    <citation type="submission" date="2015-04" db="EMBL/GenBank/DDBJ databases">
        <title>Physiological reanalysis, assessment of diazotrophy, and genome sequences of multiple isolates of Streptomyces thermoautotrophicus.</title>
        <authorList>
            <person name="MacKellar D.C."/>
            <person name="Lieber L."/>
            <person name="Norman J."/>
            <person name="Bolger A."/>
            <person name="Tobin C."/>
            <person name="Murray J.W."/>
            <person name="Woodward J."/>
            <person name="Friesen M."/>
            <person name="Prell J."/>
        </authorList>
    </citation>
    <scope>NUCLEOTIDE SEQUENCE [LARGE SCALE GENOMIC DNA]</scope>
    <source>
        <strain evidence="11">H1</strain>
    </source>
</reference>
<evidence type="ECO:0000256" key="5">
    <source>
        <dbReference type="ARBA" id="ARBA00022989"/>
    </source>
</evidence>
<dbReference type="Pfam" id="PF16916">
    <property type="entry name" value="ZT_dimer"/>
    <property type="match status" value="1"/>
</dbReference>
<keyword evidence="13" id="KW-1185">Reference proteome</keyword>
<organism evidence="10 15">
    <name type="scientific">Carbonactinospora thermoautotrophica</name>
    <dbReference type="NCBI Taxonomy" id="1469144"/>
    <lineage>
        <taxon>Bacteria</taxon>
        <taxon>Bacillati</taxon>
        <taxon>Actinomycetota</taxon>
        <taxon>Actinomycetes</taxon>
        <taxon>Kitasatosporales</taxon>
        <taxon>Carbonactinosporaceae</taxon>
        <taxon>Carbonactinospora</taxon>
    </lineage>
</organism>
<dbReference type="EMBL" id="LAXD01000001">
    <property type="protein sequence ID" value="KWX03142.1"/>
    <property type="molecule type" value="Genomic_DNA"/>
</dbReference>
<feature type="domain" description="Cation efflux protein transmembrane" evidence="8">
    <location>
        <begin position="25"/>
        <end position="214"/>
    </location>
</feature>
<dbReference type="InterPro" id="IPR050681">
    <property type="entry name" value="CDF/SLC30A"/>
</dbReference>
<dbReference type="Pfam" id="PF01545">
    <property type="entry name" value="Cation_efflux"/>
    <property type="match status" value="1"/>
</dbReference>
<accession>A0A132MJB8</accession>
<name>A0A132MJB8_9ACTN</name>
<evidence type="ECO:0000256" key="2">
    <source>
        <dbReference type="ARBA" id="ARBA00008873"/>
    </source>
</evidence>
<sequence>MGHGHAHGHGADASRAGHRHRLAGALALTLGFVGVEAAVAVLGGSLALLSDAGHMLTDSLGLAMALTAVTLAGRVGRGGRFTYGLYRVEVLAALANAVLLFAVAGYVLWEAFQRLREPVEVAAAPMLLTAGVGLAVNAAALGLLRAGAAQSINVKAAYLEVFADAVGSVAVLAGAAVIAVTGWTWVDSAVGVGIGLFILPRVMRLARQALDVLVQAAPASVDPAAVRGDLASIPGVVEVHDLHLWTLTSQMEVATVHLAVQPGTDSHAVLDQAREIFQTRHGITHATVQVEPTDHKGCDQLHW</sequence>
<evidence type="ECO:0000256" key="4">
    <source>
        <dbReference type="ARBA" id="ARBA00022692"/>
    </source>
</evidence>
<dbReference type="EMBL" id="JYIJ01000019">
    <property type="protein sequence ID" value="KWW97960.1"/>
    <property type="molecule type" value="Genomic_DNA"/>
</dbReference>
<dbReference type="SUPFAM" id="SSF160240">
    <property type="entry name" value="Cation efflux protein cytoplasmic domain-like"/>
    <property type="match status" value="1"/>
</dbReference>
<dbReference type="SUPFAM" id="SSF161111">
    <property type="entry name" value="Cation efflux protein transmembrane domain-like"/>
    <property type="match status" value="1"/>
</dbReference>
<evidence type="ECO:0000256" key="7">
    <source>
        <dbReference type="ARBA" id="ARBA00023136"/>
    </source>
</evidence>
<evidence type="ECO:0000313" key="11">
    <source>
        <dbReference type="EMBL" id="KWX03142.1"/>
    </source>
</evidence>
<feature type="domain" description="Cation efflux protein cytoplasmic" evidence="9">
    <location>
        <begin position="222"/>
        <end position="292"/>
    </location>
</feature>
<dbReference type="OrthoDB" id="9809646at2"/>
<evidence type="ECO:0000313" key="14">
    <source>
        <dbReference type="Proteomes" id="UP000070598"/>
    </source>
</evidence>
<dbReference type="EMBL" id="JYIK01000834">
    <property type="protein sequence ID" value="KWX09345.1"/>
    <property type="molecule type" value="Genomic_DNA"/>
</dbReference>
<dbReference type="InterPro" id="IPR027469">
    <property type="entry name" value="Cation_efflux_TMD_sf"/>
</dbReference>
<dbReference type="Proteomes" id="UP000070598">
    <property type="component" value="Unassembled WGS sequence"/>
</dbReference>
<gene>
    <name evidence="11" type="ORF">LI90_4192</name>
    <name evidence="10" type="ORF">TH66_21625</name>
    <name evidence="12" type="ORF">TR74_10140</name>
</gene>
<dbReference type="Gene3D" id="3.30.70.1350">
    <property type="entry name" value="Cation efflux protein, cytoplasmic domain"/>
    <property type="match status" value="1"/>
</dbReference>
<dbReference type="AlphaFoldDB" id="A0A132MJB8"/>
<dbReference type="Proteomes" id="UP000070659">
    <property type="component" value="Unassembled WGS sequence"/>
</dbReference>
<evidence type="ECO:0000259" key="9">
    <source>
        <dbReference type="Pfam" id="PF16916"/>
    </source>
</evidence>
<dbReference type="PANTHER" id="PTHR11562:SF17">
    <property type="entry name" value="RE54080P-RELATED"/>
    <property type="match status" value="1"/>
</dbReference>
<reference evidence="14" key="1">
    <citation type="submission" date="2015-02" db="EMBL/GenBank/DDBJ databases">
        <title>Physiological reanalysis, assessment of diazotrophy, and genome sequences of multiple isolates of Streptomyces thermoautotrophicus.</title>
        <authorList>
            <person name="MacKellar D.C."/>
            <person name="Lieber L."/>
            <person name="Norman J."/>
            <person name="Bolger A."/>
            <person name="Tobin C."/>
            <person name="Murray J.W."/>
            <person name="Friesen M."/>
            <person name="Prell J."/>
        </authorList>
    </citation>
    <scope>NUCLEOTIDE SEQUENCE [LARGE SCALE GENOMIC DNA]</scope>
    <source>
        <strain evidence="14">UBT1</strain>
    </source>
</reference>
<proteinExistence type="inferred from homology"/>
<evidence type="ECO:0000256" key="3">
    <source>
        <dbReference type="ARBA" id="ARBA00022448"/>
    </source>
</evidence>
<keyword evidence="3" id="KW-0813">Transport</keyword>
<dbReference type="Proteomes" id="UP000070188">
    <property type="component" value="Unassembled WGS sequence"/>
</dbReference>
<dbReference type="GO" id="GO:0005886">
    <property type="term" value="C:plasma membrane"/>
    <property type="evidence" value="ECO:0007669"/>
    <property type="project" value="TreeGrafter"/>
</dbReference>
<keyword evidence="7" id="KW-0472">Membrane</keyword>
<evidence type="ECO:0000256" key="1">
    <source>
        <dbReference type="ARBA" id="ARBA00004141"/>
    </source>
</evidence>
<evidence type="ECO:0000313" key="13">
    <source>
        <dbReference type="Proteomes" id="UP000070188"/>
    </source>
</evidence>
<dbReference type="STRING" id="1469144.LI90_4192"/>
<dbReference type="PATRIC" id="fig|1469144.10.peg.4496"/>
<keyword evidence="5" id="KW-1133">Transmembrane helix</keyword>
<keyword evidence="6" id="KW-0406">Ion transport</keyword>
<comment type="similarity">
    <text evidence="2">Belongs to the cation diffusion facilitator (CDF) transporter (TC 2.A.4) family. SLC30A subfamily.</text>
</comment>
<comment type="subcellular location">
    <subcellularLocation>
        <location evidence="1">Membrane</location>
        <topology evidence="1">Multi-pass membrane protein</topology>
    </subcellularLocation>
</comment>
<dbReference type="InterPro" id="IPR027470">
    <property type="entry name" value="Cation_efflux_CTD"/>
</dbReference>
<protein>
    <submittedName>
        <fullName evidence="10">Cation transporter</fullName>
    </submittedName>
    <submittedName>
        <fullName evidence="11">Conserved hypothetical membrane protein</fullName>
    </submittedName>
</protein>
<evidence type="ECO:0000313" key="10">
    <source>
        <dbReference type="EMBL" id="KWW97960.1"/>
    </source>
</evidence>
<dbReference type="Gene3D" id="1.20.1510.10">
    <property type="entry name" value="Cation efflux protein transmembrane domain"/>
    <property type="match status" value="1"/>
</dbReference>